<evidence type="ECO:0000313" key="2">
    <source>
        <dbReference type="Proteomes" id="UP000007174"/>
    </source>
</evidence>
<sequence>MGDTMMRFCSVRPRSFSGEKRDPSGWGSLAVPAAGSWIGVKTTEARSRG</sequence>
<accession>H1VYC0</accession>
<name>H1VYC0_COLHI</name>
<dbReference type="AlphaFoldDB" id="H1VYC0"/>
<protein>
    <submittedName>
        <fullName evidence="1">Uncharacterized protein</fullName>
    </submittedName>
</protein>
<reference evidence="2" key="1">
    <citation type="journal article" date="2012" name="Nat. Genet.">
        <title>Lifestyle transitions in plant pathogenic Colletotrichum fungi deciphered by genome and transcriptome analyses.</title>
        <authorList>
            <person name="O'Connell R.J."/>
            <person name="Thon M.R."/>
            <person name="Hacquard S."/>
            <person name="Amyotte S.G."/>
            <person name="Kleemann J."/>
            <person name="Torres M.F."/>
            <person name="Damm U."/>
            <person name="Buiate E.A."/>
            <person name="Epstein L."/>
            <person name="Alkan N."/>
            <person name="Altmueller J."/>
            <person name="Alvarado-Balderrama L."/>
            <person name="Bauser C.A."/>
            <person name="Becker C."/>
            <person name="Birren B.W."/>
            <person name="Chen Z."/>
            <person name="Choi J."/>
            <person name="Crouch J.A."/>
            <person name="Duvick J.P."/>
            <person name="Farman M.A."/>
            <person name="Gan P."/>
            <person name="Heiman D."/>
            <person name="Henrissat B."/>
            <person name="Howard R.J."/>
            <person name="Kabbage M."/>
            <person name="Koch C."/>
            <person name="Kracher B."/>
            <person name="Kubo Y."/>
            <person name="Law A.D."/>
            <person name="Lebrun M.-H."/>
            <person name="Lee Y.-H."/>
            <person name="Miyara I."/>
            <person name="Moore N."/>
            <person name="Neumann U."/>
            <person name="Nordstroem K."/>
            <person name="Panaccione D.G."/>
            <person name="Panstruga R."/>
            <person name="Place M."/>
            <person name="Proctor R.H."/>
            <person name="Prusky D."/>
            <person name="Rech G."/>
            <person name="Reinhardt R."/>
            <person name="Rollins J.A."/>
            <person name="Rounsley S."/>
            <person name="Schardl C.L."/>
            <person name="Schwartz D.C."/>
            <person name="Shenoy N."/>
            <person name="Shirasu K."/>
            <person name="Sikhakolli U.R."/>
            <person name="Stueber K."/>
            <person name="Sukno S.A."/>
            <person name="Sweigard J.A."/>
            <person name="Takano Y."/>
            <person name="Takahara H."/>
            <person name="Trail F."/>
            <person name="van der Does H.C."/>
            <person name="Voll L.M."/>
            <person name="Will I."/>
            <person name="Young S."/>
            <person name="Zeng Q."/>
            <person name="Zhang J."/>
            <person name="Zhou S."/>
            <person name="Dickman M.B."/>
            <person name="Schulze-Lefert P."/>
            <person name="Ver Loren van Themaat E."/>
            <person name="Ma L.-J."/>
            <person name="Vaillancourt L.J."/>
        </authorList>
    </citation>
    <scope>NUCLEOTIDE SEQUENCE [LARGE SCALE GENOMIC DNA]</scope>
    <source>
        <strain evidence="2">IMI 349063</strain>
    </source>
</reference>
<gene>
    <name evidence="1" type="ORF">CH063_14381</name>
</gene>
<evidence type="ECO:0000313" key="1">
    <source>
        <dbReference type="EMBL" id="CCF45232.1"/>
    </source>
</evidence>
<dbReference type="Proteomes" id="UP000007174">
    <property type="component" value="Unassembled WGS sequence"/>
</dbReference>
<organism evidence="1 2">
    <name type="scientific">Colletotrichum higginsianum (strain IMI 349063)</name>
    <name type="common">Crucifer anthracnose fungus</name>
    <dbReference type="NCBI Taxonomy" id="759273"/>
    <lineage>
        <taxon>Eukaryota</taxon>
        <taxon>Fungi</taxon>
        <taxon>Dikarya</taxon>
        <taxon>Ascomycota</taxon>
        <taxon>Pezizomycotina</taxon>
        <taxon>Sordariomycetes</taxon>
        <taxon>Hypocreomycetidae</taxon>
        <taxon>Glomerellales</taxon>
        <taxon>Glomerellaceae</taxon>
        <taxon>Colletotrichum</taxon>
        <taxon>Colletotrichum destructivum species complex</taxon>
    </lineage>
</organism>
<dbReference type="EMBL" id="CACQ02007551">
    <property type="protein sequence ID" value="CCF45232.1"/>
    <property type="molecule type" value="Genomic_DNA"/>
</dbReference>
<proteinExistence type="predicted"/>
<dbReference type="HOGENOM" id="CLU_3143007_0_0_1"/>